<dbReference type="Proteomes" id="UP000320496">
    <property type="component" value="Chromosome"/>
</dbReference>
<proteinExistence type="predicted"/>
<dbReference type="NCBIfam" id="TIGR04294">
    <property type="entry name" value="pre_pil_HX9DG"/>
    <property type="match status" value="1"/>
</dbReference>
<dbReference type="PANTHER" id="PTHR30093:SF2">
    <property type="entry name" value="TYPE II SECRETION SYSTEM PROTEIN H"/>
    <property type="match status" value="1"/>
</dbReference>
<dbReference type="EMBL" id="CP036275">
    <property type="protein sequence ID" value="QDU40706.1"/>
    <property type="molecule type" value="Genomic_DNA"/>
</dbReference>
<name>A0A517ZDZ7_9PLAN</name>
<dbReference type="InterPro" id="IPR045584">
    <property type="entry name" value="Pilin-like"/>
</dbReference>
<gene>
    <name evidence="2" type="primary">xcpT_42</name>
    <name evidence="2" type="ORF">Mal4_50640</name>
</gene>
<dbReference type="InterPro" id="IPR027558">
    <property type="entry name" value="Pre_pil_HX9DG_C"/>
</dbReference>
<sequence length="325" mass="35276">MNASRMRRRGFTLIELLVVIAIIAILVALLLPAVQQAREAARRTQCKNNLKQLALALHNYHDVHSAFPNQAGDSLYGYSALAQILPYLDQGNLYNVLDFRQPLQVGLPWAPAANPVLADLVDRPLSVLTCPSESGNPIYTDDNGDNWAGSNYLVNGGSGRQTNYCSSGNDGLFWRGSKTKFRDLTDGSSNTAFMAETLFGDRGPDTTVLSNPQRQLKRVSGGPPCVPTSDAMLAMPASQYEGRRAGAWILSTGYHSLVHGYLSPNSDIPDHGHHGEILSGPRSMHVGGAQLSLCDGSVRFISENIDRETLQNLFARNDGNVIGEL</sequence>
<feature type="domain" description="DUF1559" evidence="1">
    <location>
        <begin position="35"/>
        <end position="308"/>
    </location>
</feature>
<organism evidence="2 3">
    <name type="scientific">Maioricimonas rarisocia</name>
    <dbReference type="NCBI Taxonomy" id="2528026"/>
    <lineage>
        <taxon>Bacteria</taxon>
        <taxon>Pseudomonadati</taxon>
        <taxon>Planctomycetota</taxon>
        <taxon>Planctomycetia</taxon>
        <taxon>Planctomycetales</taxon>
        <taxon>Planctomycetaceae</taxon>
        <taxon>Maioricimonas</taxon>
    </lineage>
</organism>
<dbReference type="Pfam" id="PF07963">
    <property type="entry name" value="N_methyl"/>
    <property type="match status" value="1"/>
</dbReference>
<dbReference type="NCBIfam" id="TIGR02532">
    <property type="entry name" value="IV_pilin_GFxxxE"/>
    <property type="match status" value="1"/>
</dbReference>
<keyword evidence="3" id="KW-1185">Reference proteome</keyword>
<dbReference type="Pfam" id="PF07596">
    <property type="entry name" value="SBP_bac_10"/>
    <property type="match status" value="1"/>
</dbReference>
<dbReference type="InterPro" id="IPR011453">
    <property type="entry name" value="DUF1559"/>
</dbReference>
<protein>
    <submittedName>
        <fullName evidence="2">Type II secretion system protein G</fullName>
    </submittedName>
</protein>
<evidence type="ECO:0000259" key="1">
    <source>
        <dbReference type="Pfam" id="PF07596"/>
    </source>
</evidence>
<reference evidence="2 3" key="1">
    <citation type="submission" date="2019-02" db="EMBL/GenBank/DDBJ databases">
        <title>Deep-cultivation of Planctomycetes and their phenomic and genomic characterization uncovers novel biology.</title>
        <authorList>
            <person name="Wiegand S."/>
            <person name="Jogler M."/>
            <person name="Boedeker C."/>
            <person name="Pinto D."/>
            <person name="Vollmers J."/>
            <person name="Rivas-Marin E."/>
            <person name="Kohn T."/>
            <person name="Peeters S.H."/>
            <person name="Heuer A."/>
            <person name="Rast P."/>
            <person name="Oberbeckmann S."/>
            <person name="Bunk B."/>
            <person name="Jeske O."/>
            <person name="Meyerdierks A."/>
            <person name="Storesund J.E."/>
            <person name="Kallscheuer N."/>
            <person name="Luecker S."/>
            <person name="Lage O.M."/>
            <person name="Pohl T."/>
            <person name="Merkel B.J."/>
            <person name="Hornburger P."/>
            <person name="Mueller R.-W."/>
            <person name="Bruemmer F."/>
            <person name="Labrenz M."/>
            <person name="Spormann A.M."/>
            <person name="Op den Camp H."/>
            <person name="Overmann J."/>
            <person name="Amann R."/>
            <person name="Jetten M.S.M."/>
            <person name="Mascher T."/>
            <person name="Medema M.H."/>
            <person name="Devos D.P."/>
            <person name="Kaster A.-K."/>
            <person name="Ovreas L."/>
            <person name="Rohde M."/>
            <person name="Galperin M.Y."/>
            <person name="Jogler C."/>
        </authorList>
    </citation>
    <scope>NUCLEOTIDE SEQUENCE [LARGE SCALE GENOMIC DNA]</scope>
    <source>
        <strain evidence="2 3">Mal4</strain>
    </source>
</reference>
<evidence type="ECO:0000313" key="3">
    <source>
        <dbReference type="Proteomes" id="UP000320496"/>
    </source>
</evidence>
<dbReference type="SUPFAM" id="SSF54523">
    <property type="entry name" value="Pili subunits"/>
    <property type="match status" value="1"/>
</dbReference>
<dbReference type="AlphaFoldDB" id="A0A517ZDZ7"/>
<dbReference type="PANTHER" id="PTHR30093">
    <property type="entry name" value="GENERAL SECRETION PATHWAY PROTEIN G"/>
    <property type="match status" value="1"/>
</dbReference>
<accession>A0A517ZDZ7</accession>
<dbReference type="RefSeq" id="WP_197443795.1">
    <property type="nucleotide sequence ID" value="NZ_CP036275.1"/>
</dbReference>
<dbReference type="KEGG" id="mri:Mal4_50640"/>
<dbReference type="Gene3D" id="3.30.700.10">
    <property type="entry name" value="Glycoprotein, Type 4 Pilin"/>
    <property type="match status" value="1"/>
</dbReference>
<evidence type="ECO:0000313" key="2">
    <source>
        <dbReference type="EMBL" id="QDU40706.1"/>
    </source>
</evidence>
<dbReference type="InterPro" id="IPR012902">
    <property type="entry name" value="N_methyl_site"/>
</dbReference>
<dbReference type="PROSITE" id="PS00409">
    <property type="entry name" value="PROKAR_NTER_METHYL"/>
    <property type="match status" value="1"/>
</dbReference>